<organism evidence="7 8">
    <name type="scientific">Pendulispora albinea</name>
    <dbReference type="NCBI Taxonomy" id="2741071"/>
    <lineage>
        <taxon>Bacteria</taxon>
        <taxon>Pseudomonadati</taxon>
        <taxon>Myxococcota</taxon>
        <taxon>Myxococcia</taxon>
        <taxon>Myxococcales</taxon>
        <taxon>Sorangiineae</taxon>
        <taxon>Pendulisporaceae</taxon>
        <taxon>Pendulispora</taxon>
    </lineage>
</organism>
<keyword evidence="8" id="KW-1185">Reference proteome</keyword>
<dbReference type="Pfam" id="PF03741">
    <property type="entry name" value="TerC"/>
    <property type="match status" value="1"/>
</dbReference>
<feature type="transmembrane region" description="Helical" evidence="6">
    <location>
        <begin position="260"/>
        <end position="279"/>
    </location>
</feature>
<dbReference type="InterPro" id="IPR022369">
    <property type="entry name" value="Integral_membrane_TerC_rswitch"/>
</dbReference>
<feature type="transmembrane region" description="Helical" evidence="6">
    <location>
        <begin position="42"/>
        <end position="66"/>
    </location>
</feature>
<dbReference type="RefSeq" id="WP_394825462.1">
    <property type="nucleotide sequence ID" value="NZ_CP089984.1"/>
</dbReference>
<feature type="transmembrane region" description="Helical" evidence="6">
    <location>
        <begin position="228"/>
        <end position="248"/>
    </location>
</feature>
<evidence type="ECO:0000256" key="6">
    <source>
        <dbReference type="SAM" id="Phobius"/>
    </source>
</evidence>
<protein>
    <submittedName>
        <fullName evidence="7">TerC/Alx family metal homeostasis membrane protein</fullName>
    </submittedName>
</protein>
<reference evidence="7 8" key="1">
    <citation type="submission" date="2021-12" db="EMBL/GenBank/DDBJ databases">
        <title>Discovery of the Pendulisporaceae a myxobacterial family with distinct sporulation behavior and unique specialized metabolism.</title>
        <authorList>
            <person name="Garcia R."/>
            <person name="Popoff A."/>
            <person name="Bader C.D."/>
            <person name="Loehr J."/>
            <person name="Walesch S."/>
            <person name="Walt C."/>
            <person name="Boldt J."/>
            <person name="Bunk B."/>
            <person name="Haeckl F.J.F.P.J."/>
            <person name="Gunesch A.P."/>
            <person name="Birkelbach J."/>
            <person name="Nuebel U."/>
            <person name="Pietschmann T."/>
            <person name="Bach T."/>
            <person name="Mueller R."/>
        </authorList>
    </citation>
    <scope>NUCLEOTIDE SEQUENCE [LARGE SCALE GENOMIC DNA]</scope>
    <source>
        <strain evidence="7 8">MSr11954</strain>
    </source>
</reference>
<dbReference type="EMBL" id="CP089984">
    <property type="protein sequence ID" value="WXB15828.1"/>
    <property type="molecule type" value="Genomic_DNA"/>
</dbReference>
<feature type="transmembrane region" description="Helical" evidence="6">
    <location>
        <begin position="131"/>
        <end position="152"/>
    </location>
</feature>
<evidence type="ECO:0000256" key="5">
    <source>
        <dbReference type="ARBA" id="ARBA00023136"/>
    </source>
</evidence>
<dbReference type="PANTHER" id="PTHR30238">
    <property type="entry name" value="MEMBRANE BOUND PREDICTED REDOX MODULATOR"/>
    <property type="match status" value="1"/>
</dbReference>
<feature type="transmembrane region" description="Helical" evidence="6">
    <location>
        <begin position="285"/>
        <end position="302"/>
    </location>
</feature>
<dbReference type="PANTHER" id="PTHR30238:SF0">
    <property type="entry name" value="THYLAKOID MEMBRANE PROTEIN TERC, CHLOROPLASTIC"/>
    <property type="match status" value="1"/>
</dbReference>
<comment type="subcellular location">
    <subcellularLocation>
        <location evidence="1">Membrane</location>
        <topology evidence="1">Multi-pass membrane protein</topology>
    </subcellularLocation>
</comment>
<evidence type="ECO:0000256" key="3">
    <source>
        <dbReference type="ARBA" id="ARBA00022692"/>
    </source>
</evidence>
<dbReference type="Proteomes" id="UP001370348">
    <property type="component" value="Chromosome"/>
</dbReference>
<dbReference type="NCBIfam" id="TIGR03718">
    <property type="entry name" value="R_switched_Alx"/>
    <property type="match status" value="1"/>
</dbReference>
<keyword evidence="5 6" id="KW-0472">Membrane</keyword>
<evidence type="ECO:0000256" key="2">
    <source>
        <dbReference type="ARBA" id="ARBA00007511"/>
    </source>
</evidence>
<feature type="transmembrane region" description="Helical" evidence="6">
    <location>
        <begin position="72"/>
        <end position="95"/>
    </location>
</feature>
<feature type="transmembrane region" description="Helical" evidence="6">
    <location>
        <begin position="107"/>
        <end position="125"/>
    </location>
</feature>
<accession>A0ABZ2LY60</accession>
<evidence type="ECO:0000256" key="1">
    <source>
        <dbReference type="ARBA" id="ARBA00004141"/>
    </source>
</evidence>
<gene>
    <name evidence="7" type="ORF">LZC94_00855</name>
</gene>
<feature type="transmembrane region" description="Helical" evidence="6">
    <location>
        <begin position="192"/>
        <end position="213"/>
    </location>
</feature>
<keyword evidence="3 6" id="KW-0812">Transmembrane</keyword>
<name>A0ABZ2LY60_9BACT</name>
<sequence length="309" mass="33448">MTHLTTDTAALWLAFGLVVLSMLALDLGLFQRQPHAPSTRESLAWSAVWLALAATFGAGVTLQLGAAKGVQFFTAYLLEKALSVDNLFVMVLVFGYFDIPAWAQRKVLVAGVAGAFVLRTVLILPGTSLVAHFHFLIYILGALLIVAAYKLLREEPSDETRSEGLVERTARRMFRIAPALDGTRFFTRKDGVLFATPLLVTLLVIEATDVVFALDSIPAVLGATTDPFIALTSNLFAVLGLRSLYFLLPKLLARLRHLKIGLSLVLLFIGAKMLASFAFEVPAGVSLLVITCLLGGSTLTSLRSERARS</sequence>
<dbReference type="InterPro" id="IPR005496">
    <property type="entry name" value="Integral_membrane_TerC"/>
</dbReference>
<comment type="similarity">
    <text evidence="2">Belongs to the TerC family.</text>
</comment>
<keyword evidence="4 6" id="KW-1133">Transmembrane helix</keyword>
<evidence type="ECO:0000256" key="4">
    <source>
        <dbReference type="ARBA" id="ARBA00022989"/>
    </source>
</evidence>
<proteinExistence type="inferred from homology"/>
<evidence type="ECO:0000313" key="8">
    <source>
        <dbReference type="Proteomes" id="UP001370348"/>
    </source>
</evidence>
<evidence type="ECO:0000313" key="7">
    <source>
        <dbReference type="EMBL" id="WXB15828.1"/>
    </source>
</evidence>
<feature type="transmembrane region" description="Helical" evidence="6">
    <location>
        <begin position="12"/>
        <end position="30"/>
    </location>
</feature>